<accession>A0A0B1SNF2</accession>
<dbReference type="OrthoDB" id="8627217at2759"/>
<sequence length="172" mass="19182">MPRGTRLSSEEESSASALSDAGFSVKKTAAQLGRSRCVIAAYLQDPDHCNTRNAQERPRRLSSRQQREIWRKVSNSTKSLSGICAELSLSVLRTTIWRTIKRNGNIERAMMRRAEEILVAANNKQYRTMKELRLAVVQAGDAIEPGMLENLANTMPSRLFELISGQGGPISY</sequence>
<dbReference type="EMBL" id="KN565625">
    <property type="protein sequence ID" value="KHJ85037.1"/>
    <property type="molecule type" value="Genomic_DNA"/>
</dbReference>
<dbReference type="InterPro" id="IPR036388">
    <property type="entry name" value="WH-like_DNA-bd_sf"/>
</dbReference>
<evidence type="ECO:0000256" key="1">
    <source>
        <dbReference type="SAM" id="MobiDB-lite"/>
    </source>
</evidence>
<name>A0A0B1SNF2_OESDE</name>
<dbReference type="Pfam" id="PF21517">
    <property type="entry name" value="HTH_Tnp_Tc3_2_like"/>
    <property type="match status" value="1"/>
</dbReference>
<evidence type="ECO:0000313" key="3">
    <source>
        <dbReference type="EMBL" id="KHJ85037.1"/>
    </source>
</evidence>
<dbReference type="Proteomes" id="UP000053660">
    <property type="component" value="Unassembled WGS sequence"/>
</dbReference>
<feature type="domain" description="Transposable element Tc3 transposase-like DNA-binding HTH" evidence="2">
    <location>
        <begin position="64"/>
        <end position="102"/>
    </location>
</feature>
<reference evidence="3 4" key="1">
    <citation type="submission" date="2014-03" db="EMBL/GenBank/DDBJ databases">
        <title>Draft genome of the hookworm Oesophagostomum dentatum.</title>
        <authorList>
            <person name="Mitreva M."/>
        </authorList>
    </citation>
    <scope>NUCLEOTIDE SEQUENCE [LARGE SCALE GENOMIC DNA]</scope>
    <source>
        <strain evidence="3 4">OD-Hann</strain>
    </source>
</reference>
<keyword evidence="4" id="KW-1185">Reference proteome</keyword>
<dbReference type="AlphaFoldDB" id="A0A0B1SNF2"/>
<gene>
    <name evidence="3" type="ORF">OESDEN_15242</name>
</gene>
<dbReference type="InterPro" id="IPR048703">
    <property type="entry name" value="Tnp_Tc3-like_HTH"/>
</dbReference>
<organism evidence="3 4">
    <name type="scientific">Oesophagostomum dentatum</name>
    <name type="common">Nodular worm</name>
    <dbReference type="NCBI Taxonomy" id="61180"/>
    <lineage>
        <taxon>Eukaryota</taxon>
        <taxon>Metazoa</taxon>
        <taxon>Ecdysozoa</taxon>
        <taxon>Nematoda</taxon>
        <taxon>Chromadorea</taxon>
        <taxon>Rhabditida</taxon>
        <taxon>Rhabditina</taxon>
        <taxon>Rhabditomorpha</taxon>
        <taxon>Strongyloidea</taxon>
        <taxon>Strongylidae</taxon>
        <taxon>Oesophagostomum</taxon>
    </lineage>
</organism>
<protein>
    <recommendedName>
        <fullName evidence="2">Transposable element Tc3 transposase-like DNA-binding HTH domain-containing protein</fullName>
    </recommendedName>
</protein>
<proteinExistence type="predicted"/>
<dbReference type="Gene3D" id="1.10.10.10">
    <property type="entry name" value="Winged helix-like DNA-binding domain superfamily/Winged helix DNA-binding domain"/>
    <property type="match status" value="1"/>
</dbReference>
<feature type="region of interest" description="Disordered" evidence="1">
    <location>
        <begin position="1"/>
        <end position="20"/>
    </location>
</feature>
<evidence type="ECO:0000313" key="4">
    <source>
        <dbReference type="Proteomes" id="UP000053660"/>
    </source>
</evidence>
<dbReference type="Gene3D" id="1.10.10.60">
    <property type="entry name" value="Homeodomain-like"/>
    <property type="match status" value="1"/>
</dbReference>
<evidence type="ECO:0000259" key="2">
    <source>
        <dbReference type="Pfam" id="PF21517"/>
    </source>
</evidence>